<reference evidence="9 10" key="1">
    <citation type="submission" date="2022-07" db="EMBL/GenBank/DDBJ databases">
        <authorList>
            <person name="Li W.-J."/>
            <person name="Deng Q.-Q."/>
        </authorList>
    </citation>
    <scope>NUCLEOTIDE SEQUENCE [LARGE SCALE GENOMIC DNA]</scope>
    <source>
        <strain evidence="9 10">SYSU M60028</strain>
    </source>
</reference>
<evidence type="ECO:0000313" key="10">
    <source>
        <dbReference type="Proteomes" id="UP001205890"/>
    </source>
</evidence>
<dbReference type="PANTHER" id="PTHR43163">
    <property type="entry name" value="DIPEPTIDE TRANSPORT SYSTEM PERMEASE PROTEIN DPPB-RELATED"/>
    <property type="match status" value="1"/>
</dbReference>
<feature type="transmembrane region" description="Helical" evidence="7">
    <location>
        <begin position="282"/>
        <end position="308"/>
    </location>
</feature>
<evidence type="ECO:0000256" key="1">
    <source>
        <dbReference type="ARBA" id="ARBA00004651"/>
    </source>
</evidence>
<keyword evidence="4 7" id="KW-0812">Transmembrane</keyword>
<keyword evidence="6 7" id="KW-0472">Membrane</keyword>
<dbReference type="Gene3D" id="1.10.3720.10">
    <property type="entry name" value="MetI-like"/>
    <property type="match status" value="1"/>
</dbReference>
<feature type="transmembrane region" description="Helical" evidence="7">
    <location>
        <begin position="135"/>
        <end position="162"/>
    </location>
</feature>
<dbReference type="EMBL" id="JANCLU010000006">
    <property type="protein sequence ID" value="MCP8938454.1"/>
    <property type="molecule type" value="Genomic_DNA"/>
</dbReference>
<dbReference type="InterPro" id="IPR035906">
    <property type="entry name" value="MetI-like_sf"/>
</dbReference>
<dbReference type="SUPFAM" id="SSF161098">
    <property type="entry name" value="MetI-like"/>
    <property type="match status" value="1"/>
</dbReference>
<evidence type="ECO:0000256" key="4">
    <source>
        <dbReference type="ARBA" id="ARBA00022692"/>
    </source>
</evidence>
<dbReference type="RefSeq" id="WP_254740405.1">
    <property type="nucleotide sequence ID" value="NZ_JANCLU010000006.1"/>
</dbReference>
<evidence type="ECO:0000256" key="6">
    <source>
        <dbReference type="ARBA" id="ARBA00023136"/>
    </source>
</evidence>
<comment type="subcellular location">
    <subcellularLocation>
        <location evidence="1 7">Cell membrane</location>
        <topology evidence="1 7">Multi-pass membrane protein</topology>
    </subcellularLocation>
</comment>
<feature type="transmembrane region" description="Helical" evidence="7">
    <location>
        <begin position="182"/>
        <end position="201"/>
    </location>
</feature>
<evidence type="ECO:0000256" key="5">
    <source>
        <dbReference type="ARBA" id="ARBA00022989"/>
    </source>
</evidence>
<feature type="transmembrane region" description="Helical" evidence="7">
    <location>
        <begin position="101"/>
        <end position="123"/>
    </location>
</feature>
<comment type="similarity">
    <text evidence="7">Belongs to the binding-protein-dependent transport system permease family.</text>
</comment>
<evidence type="ECO:0000313" key="9">
    <source>
        <dbReference type="EMBL" id="MCP8938454.1"/>
    </source>
</evidence>
<evidence type="ECO:0000256" key="2">
    <source>
        <dbReference type="ARBA" id="ARBA00022448"/>
    </source>
</evidence>
<keyword evidence="10" id="KW-1185">Reference proteome</keyword>
<accession>A0ABT1LAI5</accession>
<dbReference type="Proteomes" id="UP001205890">
    <property type="component" value="Unassembled WGS sequence"/>
</dbReference>
<feature type="transmembrane region" description="Helical" evidence="7">
    <location>
        <begin position="12"/>
        <end position="30"/>
    </location>
</feature>
<keyword evidence="3" id="KW-1003">Cell membrane</keyword>
<dbReference type="PANTHER" id="PTHR43163:SF6">
    <property type="entry name" value="DIPEPTIDE TRANSPORT SYSTEM PERMEASE PROTEIN DPPB-RELATED"/>
    <property type="match status" value="1"/>
</dbReference>
<sequence length="315" mass="33850">MISYLLRRILQLLPVLLIASVLVWGMIYAVPGNPVAVMVGENASAEQVAAETARLGLDRPVAVQYAAWLGSALRGDLGASIHSREPVLKLIGERLPATLQLAALATLLALALGIPVALAGAVAPNSWLDRLLSGWSALALGVPTFWLGILLILLFAVELRWLPSASGYVAFWDAPLQTLRNTALPALTLAVYVSGIFARFLRASLITELNADYVRTARAKGLPERTVVMRHALRNALLPFITIVGIMTASFIGGAVVTESVFTYPGIGRLLIQAISSRDYPLIQGCILVILGIYVAINVVVDLVYAYVDPRIEYS</sequence>
<dbReference type="Pfam" id="PF19300">
    <property type="entry name" value="BPD_transp_1_N"/>
    <property type="match status" value="1"/>
</dbReference>
<dbReference type="InterPro" id="IPR000515">
    <property type="entry name" value="MetI-like"/>
</dbReference>
<name>A0ABT1LAI5_9HYPH</name>
<dbReference type="PROSITE" id="PS50928">
    <property type="entry name" value="ABC_TM1"/>
    <property type="match status" value="1"/>
</dbReference>
<keyword evidence="5 7" id="KW-1133">Transmembrane helix</keyword>
<comment type="caution">
    <text evidence="9">The sequence shown here is derived from an EMBL/GenBank/DDBJ whole genome shotgun (WGS) entry which is preliminary data.</text>
</comment>
<protein>
    <submittedName>
        <fullName evidence="9">ABC transporter permease</fullName>
    </submittedName>
</protein>
<dbReference type="CDD" id="cd06261">
    <property type="entry name" value="TM_PBP2"/>
    <property type="match status" value="1"/>
</dbReference>
<evidence type="ECO:0000259" key="8">
    <source>
        <dbReference type="PROSITE" id="PS50928"/>
    </source>
</evidence>
<gene>
    <name evidence="9" type="ORF">NK718_07990</name>
</gene>
<evidence type="ECO:0000256" key="3">
    <source>
        <dbReference type="ARBA" id="ARBA00022475"/>
    </source>
</evidence>
<dbReference type="Pfam" id="PF00528">
    <property type="entry name" value="BPD_transp_1"/>
    <property type="match status" value="1"/>
</dbReference>
<organism evidence="9 10">
    <name type="scientific">Alsobacter ponti</name>
    <dbReference type="NCBI Taxonomy" id="2962936"/>
    <lineage>
        <taxon>Bacteria</taxon>
        <taxon>Pseudomonadati</taxon>
        <taxon>Pseudomonadota</taxon>
        <taxon>Alphaproteobacteria</taxon>
        <taxon>Hyphomicrobiales</taxon>
        <taxon>Alsobacteraceae</taxon>
        <taxon>Alsobacter</taxon>
    </lineage>
</organism>
<feature type="transmembrane region" description="Helical" evidence="7">
    <location>
        <begin position="237"/>
        <end position="262"/>
    </location>
</feature>
<feature type="domain" description="ABC transmembrane type-1" evidence="8">
    <location>
        <begin position="95"/>
        <end position="301"/>
    </location>
</feature>
<proteinExistence type="inferred from homology"/>
<keyword evidence="2 7" id="KW-0813">Transport</keyword>
<dbReference type="InterPro" id="IPR045621">
    <property type="entry name" value="BPD_transp_1_N"/>
</dbReference>
<evidence type="ECO:0000256" key="7">
    <source>
        <dbReference type="RuleBase" id="RU363032"/>
    </source>
</evidence>